<proteinExistence type="predicted"/>
<evidence type="ECO:0000256" key="3">
    <source>
        <dbReference type="SAM" id="MobiDB-lite"/>
    </source>
</evidence>
<dbReference type="CDD" id="cd17917">
    <property type="entry name" value="DEXHc_RHA-like"/>
    <property type="match status" value="1"/>
</dbReference>
<dbReference type="Gene3D" id="3.40.50.300">
    <property type="entry name" value="P-loop containing nucleotide triphosphate hydrolases"/>
    <property type="match status" value="2"/>
</dbReference>
<dbReference type="EMBL" id="BNJQ01000014">
    <property type="protein sequence ID" value="GHP06802.1"/>
    <property type="molecule type" value="Genomic_DNA"/>
</dbReference>
<dbReference type="GO" id="GO:0004386">
    <property type="term" value="F:helicase activity"/>
    <property type="evidence" value="ECO:0007669"/>
    <property type="project" value="TreeGrafter"/>
</dbReference>
<dbReference type="SMART" id="SM00487">
    <property type="entry name" value="DEXDc"/>
    <property type="match status" value="1"/>
</dbReference>
<feature type="compositionally biased region" description="Low complexity" evidence="3">
    <location>
        <begin position="543"/>
        <end position="568"/>
    </location>
</feature>
<feature type="domain" description="Helicase C-terminal" evidence="5">
    <location>
        <begin position="249"/>
        <end position="457"/>
    </location>
</feature>
<evidence type="ECO:0000313" key="7">
    <source>
        <dbReference type="Proteomes" id="UP000660262"/>
    </source>
</evidence>
<dbReference type="InterPro" id="IPR027417">
    <property type="entry name" value="P-loop_NTPase"/>
</dbReference>
<keyword evidence="7" id="KW-1185">Reference proteome</keyword>
<evidence type="ECO:0000256" key="2">
    <source>
        <dbReference type="ARBA" id="ARBA00022840"/>
    </source>
</evidence>
<name>A0A830HIZ7_9CHLO</name>
<evidence type="ECO:0000259" key="4">
    <source>
        <dbReference type="PROSITE" id="PS51192"/>
    </source>
</evidence>
<keyword evidence="2" id="KW-0067">ATP-binding</keyword>
<dbReference type="InterPro" id="IPR014001">
    <property type="entry name" value="Helicase_ATP-bd"/>
</dbReference>
<accession>A0A830HIZ7</accession>
<evidence type="ECO:0000256" key="1">
    <source>
        <dbReference type="ARBA" id="ARBA00022741"/>
    </source>
</evidence>
<reference evidence="6" key="1">
    <citation type="submission" date="2020-10" db="EMBL/GenBank/DDBJ databases">
        <title>Unveiling of a novel bifunctional photoreceptor, Dualchrome1, isolated from a cosmopolitan green alga.</title>
        <authorList>
            <person name="Suzuki S."/>
            <person name="Kawachi M."/>
        </authorList>
    </citation>
    <scope>NUCLEOTIDE SEQUENCE</scope>
    <source>
        <strain evidence="6">NIES 2893</strain>
    </source>
</reference>
<dbReference type="SMART" id="SM00847">
    <property type="entry name" value="HA2"/>
    <property type="match status" value="1"/>
</dbReference>
<dbReference type="PANTHER" id="PTHR18934">
    <property type="entry name" value="ATP-DEPENDENT RNA HELICASE"/>
    <property type="match status" value="1"/>
</dbReference>
<feature type="region of interest" description="Disordered" evidence="3">
    <location>
        <begin position="541"/>
        <end position="571"/>
    </location>
</feature>
<dbReference type="PROSITE" id="PS51192">
    <property type="entry name" value="HELICASE_ATP_BIND_1"/>
    <property type="match status" value="1"/>
</dbReference>
<evidence type="ECO:0000313" key="6">
    <source>
        <dbReference type="EMBL" id="GHP06802.1"/>
    </source>
</evidence>
<dbReference type="GO" id="GO:0003723">
    <property type="term" value="F:RNA binding"/>
    <property type="evidence" value="ECO:0007669"/>
    <property type="project" value="TreeGrafter"/>
</dbReference>
<dbReference type="Proteomes" id="UP000660262">
    <property type="component" value="Unassembled WGS sequence"/>
</dbReference>
<dbReference type="PANTHER" id="PTHR18934:SF234">
    <property type="entry name" value="PRE-MRNA-SPLICING FACTOR ATP-DEPENDENT RNA HELICASE DEAH4-RELATED"/>
    <property type="match status" value="1"/>
</dbReference>
<dbReference type="GO" id="GO:0005524">
    <property type="term" value="F:ATP binding"/>
    <property type="evidence" value="ECO:0007669"/>
    <property type="project" value="UniProtKB-KW"/>
</dbReference>
<dbReference type="CDD" id="cd18791">
    <property type="entry name" value="SF2_C_RHA"/>
    <property type="match status" value="1"/>
</dbReference>
<dbReference type="InterPro" id="IPR048333">
    <property type="entry name" value="HA2_WH"/>
</dbReference>
<dbReference type="SMART" id="SM00490">
    <property type="entry name" value="HELICc"/>
    <property type="match status" value="1"/>
</dbReference>
<keyword evidence="1" id="KW-0547">Nucleotide-binding</keyword>
<dbReference type="PROSITE" id="PS51194">
    <property type="entry name" value="HELICASE_CTER"/>
    <property type="match status" value="1"/>
</dbReference>
<dbReference type="SUPFAM" id="SSF52540">
    <property type="entry name" value="P-loop containing nucleoside triphosphate hydrolases"/>
    <property type="match status" value="1"/>
</dbReference>
<feature type="domain" description="Helicase ATP-binding" evidence="4">
    <location>
        <begin position="27"/>
        <end position="225"/>
    </location>
</feature>
<dbReference type="OrthoDB" id="10253254at2759"/>
<evidence type="ECO:0008006" key="8">
    <source>
        <dbReference type="Google" id="ProtNLM"/>
    </source>
</evidence>
<dbReference type="Gene3D" id="1.20.120.1080">
    <property type="match status" value="1"/>
</dbReference>
<dbReference type="Pfam" id="PF00271">
    <property type="entry name" value="Helicase_C"/>
    <property type="match status" value="1"/>
</dbReference>
<dbReference type="AlphaFoldDB" id="A0A830HIZ7"/>
<dbReference type="InterPro" id="IPR001650">
    <property type="entry name" value="Helicase_C-like"/>
</dbReference>
<gene>
    <name evidence="6" type="ORF">PPROV_000554600</name>
</gene>
<dbReference type="InterPro" id="IPR007502">
    <property type="entry name" value="Helicase-assoc_dom"/>
</dbReference>
<dbReference type="Pfam" id="PF04408">
    <property type="entry name" value="WHD_HA2"/>
    <property type="match status" value="1"/>
</dbReference>
<comment type="caution">
    <text evidence="6">The sequence shown here is derived from an EMBL/GenBank/DDBJ whole genome shotgun (WGS) entry which is preliminary data.</text>
</comment>
<organism evidence="6 7">
    <name type="scientific">Pycnococcus provasolii</name>
    <dbReference type="NCBI Taxonomy" id="41880"/>
    <lineage>
        <taxon>Eukaryota</taxon>
        <taxon>Viridiplantae</taxon>
        <taxon>Chlorophyta</taxon>
        <taxon>Pseudoscourfieldiophyceae</taxon>
        <taxon>Pseudoscourfieldiales</taxon>
        <taxon>Pycnococcaceae</taxon>
        <taxon>Pycnococcus</taxon>
    </lineage>
</organism>
<sequence>MAAFVVAAAASSEDSALPVRQYTRDIASRLTSTALLVLLAETGSGKSTQLASILIDNAGQWRVPLTGGAQPSSTEEKDDDRALPVCRVAVTQPRRVAAVSVASRVARERHGKVGEEVGYAVRFEDMTSSSTKIKFVTDGMLLREASADPHLRQYDAIVLDEAHERSLSTDILLGMLKRAALSREAVDVRRRTTRREPLRVVVASATLDAERFSAYLNDCPVMRIPGRLHPVTTVHATSRPPEGRHVESAAIACFDAHQNEPLPGDTLCFLSGREEVERCCKLLRDMVSQSDDPRLADLVVLPLYAALPPDQQARALLSTEEVAAALQQGSNGRAFRRCIVATNVAETSLTVPGITVVVDTGKVKSKSYDPATGVEALKLVDASIASINQRAGRAGRTCAGKCYRLFPKPESEAIALARENGGGGGSADAPLPRPAEDIPEIQRSSLLGVALFLKTAVGEGVDILAFDFLDKPSEASLEDCLRQLHALGCIDAAGAVTALGREVARYPVDPPLGCAIAHARRLGVVDDMCAVAAMSSANSDGRLLVTTPPSLPPGSSTGQQQQQQQQQQRPLYAEERYGDHLLYLALFRGYDALPTRPGDFVPLERARRAPCPLVAADRPPRTRAEFLRKNSLDERGMRFALDVHRQLMTLCNGSGASQADRSESRTSRGVDPTYTALRYALCLGMANRIAERHPRHNAYRTLNDAGLVCELKSQSHPELFMSSEPELDGAALQRAALDSIVPVPRRVNIGDGLGPAFVVYQELATGAGPGSVPRIRHVSKVNVAWVQPMMSRLKGADVAKLSGEKAASSIKVENDVSASTVPAAKQENDGVLAGDALASKAPALDAARERYLARKRQATTSISSMKKLKR</sequence>
<evidence type="ECO:0000259" key="5">
    <source>
        <dbReference type="PROSITE" id="PS51194"/>
    </source>
</evidence>
<protein>
    <recommendedName>
        <fullName evidence="8">RNA helicase</fullName>
    </recommendedName>
</protein>